<keyword evidence="5 13" id="KW-0863">Zinc-finger</keyword>
<dbReference type="Pfam" id="PF06831">
    <property type="entry name" value="H2TH"/>
    <property type="match status" value="1"/>
</dbReference>
<evidence type="ECO:0000256" key="2">
    <source>
        <dbReference type="ARBA" id="ARBA00012720"/>
    </source>
</evidence>
<dbReference type="AlphaFoldDB" id="A0A1I0Y0C2"/>
<dbReference type="Gene3D" id="3.20.190.10">
    <property type="entry name" value="MutM-like, N-terminal"/>
    <property type="match status" value="1"/>
</dbReference>
<dbReference type="SMART" id="SM01232">
    <property type="entry name" value="H2TH"/>
    <property type="match status" value="1"/>
</dbReference>
<proteinExistence type="inferred from homology"/>
<dbReference type="SUPFAM" id="SSF57716">
    <property type="entry name" value="Glucocorticoid receptor-like (DNA-binding domain)"/>
    <property type="match status" value="1"/>
</dbReference>
<dbReference type="InterPro" id="IPR035937">
    <property type="entry name" value="FPG_N"/>
</dbReference>
<keyword evidence="17" id="KW-0540">Nuclease</keyword>
<evidence type="ECO:0000259" key="15">
    <source>
        <dbReference type="PROSITE" id="PS51066"/>
    </source>
</evidence>
<evidence type="ECO:0000256" key="3">
    <source>
        <dbReference type="ARBA" id="ARBA00022723"/>
    </source>
</evidence>
<keyword evidence="12" id="KW-0326">Glycosidase</keyword>
<protein>
    <recommendedName>
        <fullName evidence="2">DNA-(apurinic or apyrimidinic site) lyase</fullName>
        <ecNumber evidence="2">4.2.99.18</ecNumber>
    </recommendedName>
</protein>
<dbReference type="RefSeq" id="WP_090032249.1">
    <property type="nucleotide sequence ID" value="NZ_BONM01000006.1"/>
</dbReference>
<feature type="compositionally biased region" description="Basic and acidic residues" evidence="14">
    <location>
        <begin position="117"/>
        <end position="129"/>
    </location>
</feature>
<dbReference type="SUPFAM" id="SSF81624">
    <property type="entry name" value="N-terminal domain of MutM-like DNA repair proteins"/>
    <property type="match status" value="1"/>
</dbReference>
<dbReference type="SMART" id="SM00898">
    <property type="entry name" value="Fapy_DNA_glyco"/>
    <property type="match status" value="1"/>
</dbReference>
<comment type="similarity">
    <text evidence="1">Belongs to the FPG family.</text>
</comment>
<keyword evidence="6" id="KW-0378">Hydrolase</keyword>
<keyword evidence="11" id="KW-0511">Multifunctional enzyme</keyword>
<evidence type="ECO:0000256" key="1">
    <source>
        <dbReference type="ARBA" id="ARBA00009409"/>
    </source>
</evidence>
<dbReference type="EC" id="4.2.99.18" evidence="2"/>
<organism evidence="17 18">
    <name type="scientific">Cellulomonas marina</name>
    <dbReference type="NCBI Taxonomy" id="988821"/>
    <lineage>
        <taxon>Bacteria</taxon>
        <taxon>Bacillati</taxon>
        <taxon>Actinomycetota</taxon>
        <taxon>Actinomycetes</taxon>
        <taxon>Micrococcales</taxon>
        <taxon>Cellulomonadaceae</taxon>
        <taxon>Cellulomonas</taxon>
    </lineage>
</organism>
<dbReference type="EMBL" id="FOKA01000006">
    <property type="protein sequence ID" value="SFB06086.1"/>
    <property type="molecule type" value="Genomic_DNA"/>
</dbReference>
<gene>
    <name evidence="17" type="ORF">SAMN05421867_10668</name>
</gene>
<evidence type="ECO:0000256" key="11">
    <source>
        <dbReference type="ARBA" id="ARBA00023268"/>
    </source>
</evidence>
<dbReference type="InterPro" id="IPR015886">
    <property type="entry name" value="H2TH_FPG"/>
</dbReference>
<dbReference type="Proteomes" id="UP000199012">
    <property type="component" value="Unassembled WGS sequence"/>
</dbReference>
<sequence length="351" mass="38258">MPEGHTVHRAALQLAQDLVGRPVAVSSPQGRFAAGAERLDGRVAERADAVGKHLFLSFEGDAVLHVHLGLYGRWDLAGRVSRLRADALEDPAAFADRPVPASASSGGAGRGGSRHVRLGEREVEDRGDAEGEEPFDGPTFPPDPVGQVRVRLLTEHTVADLRGPTACEVLDPEGAAAVVARLGPDPVVGDELRQRLGGAPATRSPADEAVHRITRRSVPVGQLLMDQAVVAGVGNIYRAELLFRARLDPWTPGKEVPAKTARALWEDWDTLLRDGIRTGMMITREDLDAEGRAAARRDRSQRHHVYHRQGQPCLVCGTPVVIETMQARNLFRCPWCQVRPGTRRRARRAPR</sequence>
<evidence type="ECO:0000256" key="6">
    <source>
        <dbReference type="ARBA" id="ARBA00022801"/>
    </source>
</evidence>
<dbReference type="InterPro" id="IPR012319">
    <property type="entry name" value="FPG_cat"/>
</dbReference>
<dbReference type="GO" id="GO:0003684">
    <property type="term" value="F:damaged DNA binding"/>
    <property type="evidence" value="ECO:0007669"/>
    <property type="project" value="InterPro"/>
</dbReference>
<dbReference type="Pfam" id="PF01149">
    <property type="entry name" value="Fapy_DNA_glyco"/>
    <property type="match status" value="1"/>
</dbReference>
<evidence type="ECO:0000256" key="5">
    <source>
        <dbReference type="ARBA" id="ARBA00022771"/>
    </source>
</evidence>
<evidence type="ECO:0000256" key="7">
    <source>
        <dbReference type="ARBA" id="ARBA00022833"/>
    </source>
</evidence>
<dbReference type="PROSITE" id="PS51066">
    <property type="entry name" value="ZF_FPG_2"/>
    <property type="match status" value="1"/>
</dbReference>
<dbReference type="PANTHER" id="PTHR42697">
    <property type="entry name" value="ENDONUCLEASE 8"/>
    <property type="match status" value="1"/>
</dbReference>
<evidence type="ECO:0000313" key="17">
    <source>
        <dbReference type="EMBL" id="SFB06086.1"/>
    </source>
</evidence>
<keyword evidence="9" id="KW-0234">DNA repair</keyword>
<dbReference type="GO" id="GO:0140078">
    <property type="term" value="F:class I DNA-(apurinic or apyrimidinic site) endonuclease activity"/>
    <property type="evidence" value="ECO:0007669"/>
    <property type="project" value="UniProtKB-EC"/>
</dbReference>
<dbReference type="GO" id="GO:0000703">
    <property type="term" value="F:oxidized pyrimidine nucleobase lesion DNA N-glycosylase activity"/>
    <property type="evidence" value="ECO:0007669"/>
    <property type="project" value="TreeGrafter"/>
</dbReference>
<evidence type="ECO:0000256" key="14">
    <source>
        <dbReference type="SAM" id="MobiDB-lite"/>
    </source>
</evidence>
<evidence type="ECO:0000256" key="4">
    <source>
        <dbReference type="ARBA" id="ARBA00022763"/>
    </source>
</evidence>
<dbReference type="InterPro" id="IPR000214">
    <property type="entry name" value="Znf_DNA_glyclase/AP_lyase"/>
</dbReference>
<dbReference type="OrthoDB" id="9800855at2"/>
<keyword evidence="17" id="KW-0255">Endonuclease</keyword>
<evidence type="ECO:0000256" key="9">
    <source>
        <dbReference type="ARBA" id="ARBA00023204"/>
    </source>
</evidence>
<evidence type="ECO:0000256" key="12">
    <source>
        <dbReference type="ARBA" id="ARBA00023295"/>
    </source>
</evidence>
<keyword evidence="8" id="KW-0238">DNA-binding</keyword>
<dbReference type="InterPro" id="IPR010979">
    <property type="entry name" value="Ribosomal_uS13-like_H2TH"/>
</dbReference>
<feature type="domain" description="Formamidopyrimidine-DNA glycosylase catalytic" evidence="16">
    <location>
        <begin position="1"/>
        <end position="95"/>
    </location>
</feature>
<dbReference type="SUPFAM" id="SSF46946">
    <property type="entry name" value="S13-like H2TH domain"/>
    <property type="match status" value="1"/>
</dbReference>
<keyword evidence="10" id="KW-0456">Lyase</keyword>
<evidence type="ECO:0000256" key="10">
    <source>
        <dbReference type="ARBA" id="ARBA00023239"/>
    </source>
</evidence>
<dbReference type="GO" id="GO:0008270">
    <property type="term" value="F:zinc ion binding"/>
    <property type="evidence" value="ECO:0007669"/>
    <property type="project" value="UniProtKB-KW"/>
</dbReference>
<feature type="domain" description="FPG-type" evidence="15">
    <location>
        <begin position="304"/>
        <end position="338"/>
    </location>
</feature>
<feature type="region of interest" description="Disordered" evidence="14">
    <location>
        <begin position="96"/>
        <end position="145"/>
    </location>
</feature>
<name>A0A1I0Y0C2_9CELL</name>
<dbReference type="STRING" id="988821.SAMN05421867_10668"/>
<evidence type="ECO:0000256" key="13">
    <source>
        <dbReference type="PROSITE-ProRule" id="PRU00391"/>
    </source>
</evidence>
<dbReference type="CDD" id="cd08970">
    <property type="entry name" value="AcNei1_N"/>
    <property type="match status" value="1"/>
</dbReference>
<dbReference type="GO" id="GO:0006284">
    <property type="term" value="P:base-excision repair"/>
    <property type="evidence" value="ECO:0007669"/>
    <property type="project" value="InterPro"/>
</dbReference>
<dbReference type="PANTHER" id="PTHR42697:SF3">
    <property type="entry name" value="ENDONUCLEASE 8 1"/>
    <property type="match status" value="1"/>
</dbReference>
<accession>A0A1I0Y0C2</accession>
<keyword evidence="18" id="KW-1185">Reference proteome</keyword>
<keyword evidence="4" id="KW-0227">DNA damage</keyword>
<dbReference type="PROSITE" id="PS51068">
    <property type="entry name" value="FPG_CAT"/>
    <property type="match status" value="1"/>
</dbReference>
<evidence type="ECO:0000259" key="16">
    <source>
        <dbReference type="PROSITE" id="PS51068"/>
    </source>
</evidence>
<evidence type="ECO:0000256" key="8">
    <source>
        <dbReference type="ARBA" id="ARBA00023125"/>
    </source>
</evidence>
<evidence type="ECO:0000313" key="18">
    <source>
        <dbReference type="Proteomes" id="UP000199012"/>
    </source>
</evidence>
<reference evidence="17 18" key="1">
    <citation type="submission" date="2016-10" db="EMBL/GenBank/DDBJ databases">
        <authorList>
            <person name="de Groot N.N."/>
        </authorList>
    </citation>
    <scope>NUCLEOTIDE SEQUENCE [LARGE SCALE GENOMIC DNA]</scope>
    <source>
        <strain evidence="17 18">CGMCC 4.6945</strain>
    </source>
</reference>
<keyword evidence="3" id="KW-0479">Metal-binding</keyword>
<dbReference type="Gene3D" id="1.10.8.50">
    <property type="match status" value="1"/>
</dbReference>
<keyword evidence="7" id="KW-0862">Zinc</keyword>